<dbReference type="Proteomes" id="UP000320672">
    <property type="component" value="Chromosome"/>
</dbReference>
<dbReference type="AlphaFoldDB" id="A0A517MJF2"/>
<gene>
    <name evidence="1" type="ORF">FF011L_38030</name>
</gene>
<organism evidence="1 2">
    <name type="scientific">Roseimaritima multifibrata</name>
    <dbReference type="NCBI Taxonomy" id="1930274"/>
    <lineage>
        <taxon>Bacteria</taxon>
        <taxon>Pseudomonadati</taxon>
        <taxon>Planctomycetota</taxon>
        <taxon>Planctomycetia</taxon>
        <taxon>Pirellulales</taxon>
        <taxon>Pirellulaceae</taxon>
        <taxon>Roseimaritima</taxon>
    </lineage>
</organism>
<dbReference type="KEGG" id="rml:FF011L_38030"/>
<evidence type="ECO:0000313" key="2">
    <source>
        <dbReference type="Proteomes" id="UP000320672"/>
    </source>
</evidence>
<evidence type="ECO:0000313" key="1">
    <source>
        <dbReference type="EMBL" id="QDS95019.1"/>
    </source>
</evidence>
<reference evidence="1 2" key="1">
    <citation type="submission" date="2019-02" db="EMBL/GenBank/DDBJ databases">
        <title>Deep-cultivation of Planctomycetes and their phenomic and genomic characterization uncovers novel biology.</title>
        <authorList>
            <person name="Wiegand S."/>
            <person name="Jogler M."/>
            <person name="Boedeker C."/>
            <person name="Pinto D."/>
            <person name="Vollmers J."/>
            <person name="Rivas-Marin E."/>
            <person name="Kohn T."/>
            <person name="Peeters S.H."/>
            <person name="Heuer A."/>
            <person name="Rast P."/>
            <person name="Oberbeckmann S."/>
            <person name="Bunk B."/>
            <person name="Jeske O."/>
            <person name="Meyerdierks A."/>
            <person name="Storesund J.E."/>
            <person name="Kallscheuer N."/>
            <person name="Luecker S."/>
            <person name="Lage O.M."/>
            <person name="Pohl T."/>
            <person name="Merkel B.J."/>
            <person name="Hornburger P."/>
            <person name="Mueller R.-W."/>
            <person name="Bruemmer F."/>
            <person name="Labrenz M."/>
            <person name="Spormann A.M."/>
            <person name="Op den Camp H."/>
            <person name="Overmann J."/>
            <person name="Amann R."/>
            <person name="Jetten M.S.M."/>
            <person name="Mascher T."/>
            <person name="Medema M.H."/>
            <person name="Devos D.P."/>
            <person name="Kaster A.-K."/>
            <person name="Ovreas L."/>
            <person name="Rohde M."/>
            <person name="Galperin M.Y."/>
            <person name="Jogler C."/>
        </authorList>
    </citation>
    <scope>NUCLEOTIDE SEQUENCE [LARGE SCALE GENOMIC DNA]</scope>
    <source>
        <strain evidence="1 2">FF011L</strain>
    </source>
</reference>
<dbReference type="EMBL" id="CP036262">
    <property type="protein sequence ID" value="QDS95019.1"/>
    <property type="molecule type" value="Genomic_DNA"/>
</dbReference>
<accession>A0A517MJF2</accession>
<protein>
    <submittedName>
        <fullName evidence="1">Uncharacterized protein</fullName>
    </submittedName>
</protein>
<sequence length="88" mass="9895">MRDACILAERRKRLVDLVIVAFRSAKERSLQATFAERKATIFLRFRLNQQAATQPQDSASGQPAVTLLAASLQSRLDVDIQRSKFFAS</sequence>
<proteinExistence type="predicted"/>
<name>A0A517MJF2_9BACT</name>
<keyword evidence="2" id="KW-1185">Reference proteome</keyword>